<gene>
    <name evidence="1" type="ORF">ElyMa_003423600</name>
</gene>
<reference evidence="1 2" key="1">
    <citation type="journal article" date="2021" name="Elife">
        <title>Chloroplast acquisition without the gene transfer in kleptoplastic sea slugs, Plakobranchus ocellatus.</title>
        <authorList>
            <person name="Maeda T."/>
            <person name="Takahashi S."/>
            <person name="Yoshida T."/>
            <person name="Shimamura S."/>
            <person name="Takaki Y."/>
            <person name="Nagai Y."/>
            <person name="Toyoda A."/>
            <person name="Suzuki Y."/>
            <person name="Arimoto A."/>
            <person name="Ishii H."/>
            <person name="Satoh N."/>
            <person name="Nishiyama T."/>
            <person name="Hasebe M."/>
            <person name="Maruyama T."/>
            <person name="Minagawa J."/>
            <person name="Obokata J."/>
            <person name="Shigenobu S."/>
        </authorList>
    </citation>
    <scope>NUCLEOTIDE SEQUENCE [LARGE SCALE GENOMIC DNA]</scope>
</reference>
<accession>A0AAV4JSN6</accession>
<sequence>MAVEGKQCDLKEVHISTKPTTFFVTNPDEDTAVLFVRDSLSEVLYRVIIVHIAVSHCAPTQRQTAQHSNTLDTQSPQVCSTKSMLLDMLYRWKWKHEA</sequence>
<protein>
    <submittedName>
        <fullName evidence="1">Uncharacterized protein</fullName>
    </submittedName>
</protein>
<evidence type="ECO:0000313" key="2">
    <source>
        <dbReference type="Proteomes" id="UP000762676"/>
    </source>
</evidence>
<keyword evidence="2" id="KW-1185">Reference proteome</keyword>
<proteinExistence type="predicted"/>
<dbReference type="EMBL" id="BMAT01007037">
    <property type="protein sequence ID" value="GFS24740.1"/>
    <property type="molecule type" value="Genomic_DNA"/>
</dbReference>
<organism evidence="1 2">
    <name type="scientific">Elysia marginata</name>
    <dbReference type="NCBI Taxonomy" id="1093978"/>
    <lineage>
        <taxon>Eukaryota</taxon>
        <taxon>Metazoa</taxon>
        <taxon>Spiralia</taxon>
        <taxon>Lophotrochozoa</taxon>
        <taxon>Mollusca</taxon>
        <taxon>Gastropoda</taxon>
        <taxon>Heterobranchia</taxon>
        <taxon>Euthyneura</taxon>
        <taxon>Panpulmonata</taxon>
        <taxon>Sacoglossa</taxon>
        <taxon>Placobranchoidea</taxon>
        <taxon>Plakobranchidae</taxon>
        <taxon>Elysia</taxon>
    </lineage>
</organism>
<name>A0AAV4JSN6_9GAST</name>
<comment type="caution">
    <text evidence="1">The sequence shown here is derived from an EMBL/GenBank/DDBJ whole genome shotgun (WGS) entry which is preliminary data.</text>
</comment>
<evidence type="ECO:0000313" key="1">
    <source>
        <dbReference type="EMBL" id="GFS24740.1"/>
    </source>
</evidence>
<dbReference type="AlphaFoldDB" id="A0AAV4JSN6"/>
<dbReference type="Proteomes" id="UP000762676">
    <property type="component" value="Unassembled WGS sequence"/>
</dbReference>